<protein>
    <submittedName>
        <fullName evidence="6">Long-chain fatty acid--CoA ligase</fullName>
    </submittedName>
</protein>
<evidence type="ECO:0000256" key="1">
    <source>
        <dbReference type="ARBA" id="ARBA00022598"/>
    </source>
</evidence>
<keyword evidence="3" id="KW-0443">Lipid metabolism</keyword>
<name>A0ABX7PAD4_9BACT</name>
<dbReference type="InterPro" id="IPR045851">
    <property type="entry name" value="AMP-bd_C_sf"/>
</dbReference>
<dbReference type="SUPFAM" id="SSF56801">
    <property type="entry name" value="Acetyl-CoA synthetase-like"/>
    <property type="match status" value="1"/>
</dbReference>
<dbReference type="Pfam" id="PF00501">
    <property type="entry name" value="AMP-binding"/>
    <property type="match status" value="1"/>
</dbReference>
<dbReference type="GO" id="GO:0016874">
    <property type="term" value="F:ligase activity"/>
    <property type="evidence" value="ECO:0007669"/>
    <property type="project" value="UniProtKB-KW"/>
</dbReference>
<dbReference type="PANTHER" id="PTHR43272">
    <property type="entry name" value="LONG-CHAIN-FATTY-ACID--COA LIGASE"/>
    <property type="match status" value="1"/>
</dbReference>
<evidence type="ECO:0000313" key="6">
    <source>
        <dbReference type="EMBL" id="QSQ27410.1"/>
    </source>
</evidence>
<sequence>MRAENQMAAPAPAAGGAQEGNLVQLLVQNARNASKVGATYKKDGRWQDITWAQILEEVKTLSEALVAQGVKPGDRVAIFANTSLQWIVCDLAISGAQAITVPIYASNTPDECRYIINHSETSFLFVDNDEKDAKQAGRLTRIRQKLPEMPSLKRVVLFEGAVAGGAEMTLSDLVKQGREAVQANPGAFDERVPGIKLEDTNSLIYTSGTTGEPKGVILTHNNWYYEAKASQSVGMMEPGDSVMLFLPLAHVFAQVVKAAWLSMGYRLIIAESVDKLLANLVETKPTVLPSVPRVFEKVYNNVVSNGSAAPGLKGRLFRWAFKLFDEYVEARKAGREYNTLAFSLAKKLVFAKVKAAISEKLGGNMRIFISGGAPLSSKIGYFFDLLGLKVLEGYGLTETSAGTTVNRENKIKIGTVGAPMPGSELKIASDGEILIRGPGVMKGYYKNPAATAEAINSEGWFHTGDIGELDADNYLRITDRKKDIIVTAGGKNVAPQNIENQLKTYPIISQAMVYGDKRPYLVTLITVSDEAARKLLQEKGAPVGTYAENSKRPEVHAAVKAAMDGVNAEMPPYATVKRFAILEADFSQETGELTPKLSVKRKVCNTKYKAQIDTMYEGTTVVD</sequence>
<keyword evidence="7" id="KW-1185">Reference proteome</keyword>
<proteinExistence type="predicted"/>
<evidence type="ECO:0000259" key="5">
    <source>
        <dbReference type="Pfam" id="PF00501"/>
    </source>
</evidence>
<feature type="domain" description="AMP-dependent synthetase/ligase" evidence="5">
    <location>
        <begin position="38"/>
        <end position="445"/>
    </location>
</feature>
<dbReference type="RefSeq" id="WP_206728932.1">
    <property type="nucleotide sequence ID" value="NZ_CP071090.1"/>
</dbReference>
<dbReference type="Gene3D" id="3.30.300.30">
    <property type="match status" value="1"/>
</dbReference>
<accession>A0ABX7PAD4</accession>
<dbReference type="PANTHER" id="PTHR43272:SF32">
    <property type="entry name" value="AMP-DEPENDENT SYNTHETASE_LIGASE DOMAIN-CONTAINING PROTEIN"/>
    <property type="match status" value="1"/>
</dbReference>
<organism evidence="6 7">
    <name type="scientific">Pyxidicoccus parkwayensis</name>
    <dbReference type="NCBI Taxonomy" id="2813578"/>
    <lineage>
        <taxon>Bacteria</taxon>
        <taxon>Pseudomonadati</taxon>
        <taxon>Myxococcota</taxon>
        <taxon>Myxococcia</taxon>
        <taxon>Myxococcales</taxon>
        <taxon>Cystobacterineae</taxon>
        <taxon>Myxococcaceae</taxon>
        <taxon>Pyxidicoccus</taxon>
    </lineage>
</organism>
<reference evidence="6 7" key="1">
    <citation type="submission" date="2021-02" db="EMBL/GenBank/DDBJ databases">
        <title>De Novo genome assembly of isolated myxobacteria.</title>
        <authorList>
            <person name="Stevens D.C."/>
        </authorList>
    </citation>
    <scope>NUCLEOTIDE SEQUENCE [LARGE SCALE GENOMIC DNA]</scope>
    <source>
        <strain evidence="7">SCPEA02</strain>
    </source>
</reference>
<evidence type="ECO:0000313" key="7">
    <source>
        <dbReference type="Proteomes" id="UP000662747"/>
    </source>
</evidence>
<keyword evidence="1 6" id="KW-0436">Ligase</keyword>
<dbReference type="PROSITE" id="PS00455">
    <property type="entry name" value="AMP_BINDING"/>
    <property type="match status" value="1"/>
</dbReference>
<evidence type="ECO:0000256" key="2">
    <source>
        <dbReference type="ARBA" id="ARBA00022832"/>
    </source>
</evidence>
<keyword evidence="2" id="KW-0276">Fatty acid metabolism</keyword>
<comment type="catalytic activity">
    <reaction evidence="4">
        <text>a long-chain fatty acid + ATP + CoA = a long-chain fatty acyl-CoA + AMP + diphosphate</text>
        <dbReference type="Rhea" id="RHEA:15421"/>
        <dbReference type="ChEBI" id="CHEBI:30616"/>
        <dbReference type="ChEBI" id="CHEBI:33019"/>
        <dbReference type="ChEBI" id="CHEBI:57287"/>
        <dbReference type="ChEBI" id="CHEBI:57560"/>
        <dbReference type="ChEBI" id="CHEBI:83139"/>
        <dbReference type="ChEBI" id="CHEBI:456215"/>
        <dbReference type="EC" id="6.2.1.3"/>
    </reaction>
    <physiologicalReaction direction="left-to-right" evidence="4">
        <dbReference type="Rhea" id="RHEA:15422"/>
    </physiologicalReaction>
</comment>
<evidence type="ECO:0000256" key="4">
    <source>
        <dbReference type="ARBA" id="ARBA00024484"/>
    </source>
</evidence>
<dbReference type="InterPro" id="IPR020845">
    <property type="entry name" value="AMP-binding_CS"/>
</dbReference>
<dbReference type="EMBL" id="CP071090">
    <property type="protein sequence ID" value="QSQ27410.1"/>
    <property type="molecule type" value="Genomic_DNA"/>
</dbReference>
<dbReference type="Gene3D" id="3.40.50.12780">
    <property type="entry name" value="N-terminal domain of ligase-like"/>
    <property type="match status" value="1"/>
</dbReference>
<gene>
    <name evidence="6" type="ORF">JY651_21950</name>
</gene>
<dbReference type="InterPro" id="IPR042099">
    <property type="entry name" value="ANL_N_sf"/>
</dbReference>
<dbReference type="CDD" id="cd05907">
    <property type="entry name" value="VL_LC_FACS_like"/>
    <property type="match status" value="1"/>
</dbReference>
<evidence type="ECO:0000256" key="3">
    <source>
        <dbReference type="ARBA" id="ARBA00023098"/>
    </source>
</evidence>
<dbReference type="Pfam" id="PF23562">
    <property type="entry name" value="AMP-binding_C_3"/>
    <property type="match status" value="1"/>
</dbReference>
<dbReference type="Proteomes" id="UP000662747">
    <property type="component" value="Chromosome"/>
</dbReference>
<dbReference type="InterPro" id="IPR000873">
    <property type="entry name" value="AMP-dep_synth/lig_dom"/>
</dbReference>